<evidence type="ECO:0000256" key="1">
    <source>
        <dbReference type="ARBA" id="ARBA00006739"/>
    </source>
</evidence>
<sequence length="245" mass="28647">MSSPADVCAVAGHVLVRNSRNNILTRMQEWDYFMGIASLKRMQGLYQGTLVAQGAFSLYKTDVVRDVGGWDDVIGEDIVLTWKFFKKNYRVYFEPTAVAFTEVPEKAKHFIRQRSRWARGMFEGLKTAGPWDQRRFLTAFLIGIDILIPFVDFAYTFFWIPGLIMAFFGKYYIVGPYTLLVLPLNVVVTVVMYAFQKRVFDTLGLKIRRNRIGYILYLLFYQLIHSPIAVWGYIQEIFQLRRVWK</sequence>
<dbReference type="Pfam" id="PF13632">
    <property type="entry name" value="Glyco_trans_2_3"/>
    <property type="match status" value="1"/>
</dbReference>
<proteinExistence type="inferred from homology"/>
<evidence type="ECO:0000256" key="2">
    <source>
        <dbReference type="ARBA" id="ARBA00022676"/>
    </source>
</evidence>
<reference evidence="7" key="1">
    <citation type="journal article" date="2015" name="Genome Announc.">
        <title>Whole-Genome Sequences of 80 Environmental and Clinical Isolates of Burkholderia pseudomallei.</title>
        <authorList>
            <person name="Johnson S.L."/>
            <person name="Baker A.L."/>
            <person name="Chain P.S."/>
            <person name="Currie B.J."/>
            <person name="Daligault H.E."/>
            <person name="Davenport K.W."/>
            <person name="Davis C.B."/>
            <person name="Inglis T.J."/>
            <person name="Kaestli M."/>
            <person name="Koren S."/>
            <person name="Mayo M."/>
            <person name="Merritt A.J."/>
            <person name="Price E.P."/>
            <person name="Sarovich D.S."/>
            <person name="Warner J."/>
            <person name="Rosovitz M.J."/>
        </authorList>
    </citation>
    <scope>NUCLEOTIDE SEQUENCE [LARGE SCALE GENOMIC DNA]</scope>
    <source>
        <strain evidence="7">DSM 2030</strain>
    </source>
</reference>
<organism evidence="6 7">
    <name type="scientific">Thermoanaerobacter kivui</name>
    <name type="common">Acetogenium kivui</name>
    <dbReference type="NCBI Taxonomy" id="2325"/>
    <lineage>
        <taxon>Bacteria</taxon>
        <taxon>Bacillati</taxon>
        <taxon>Bacillota</taxon>
        <taxon>Clostridia</taxon>
        <taxon>Thermoanaerobacterales</taxon>
        <taxon>Thermoanaerobacteraceae</taxon>
        <taxon>Thermoanaerobacter</taxon>
    </lineage>
</organism>
<keyword evidence="3 6" id="KW-0808">Transferase</keyword>
<protein>
    <submittedName>
        <fullName evidence="6">Glycosyltransferase</fullName>
    </submittedName>
</protein>
<feature type="transmembrane region" description="Helical" evidence="4">
    <location>
        <begin position="172"/>
        <end position="195"/>
    </location>
</feature>
<keyword evidence="2" id="KW-0328">Glycosyltransferase</keyword>
<dbReference type="EMBL" id="CP009170">
    <property type="protein sequence ID" value="AIS52243.1"/>
    <property type="molecule type" value="Genomic_DNA"/>
</dbReference>
<dbReference type="Gene3D" id="3.90.550.10">
    <property type="entry name" value="Spore Coat Polysaccharide Biosynthesis Protein SpsA, Chain A"/>
    <property type="match status" value="1"/>
</dbReference>
<dbReference type="PANTHER" id="PTHR43630">
    <property type="entry name" value="POLY-BETA-1,6-N-ACETYL-D-GLUCOSAMINE SYNTHASE"/>
    <property type="match status" value="1"/>
</dbReference>
<dbReference type="PANTHER" id="PTHR43630:SF1">
    <property type="entry name" value="POLY-BETA-1,6-N-ACETYL-D-GLUCOSAMINE SYNTHASE"/>
    <property type="match status" value="1"/>
</dbReference>
<dbReference type="HOGENOM" id="CLU_945365_0_0_9"/>
<comment type="similarity">
    <text evidence="1">Belongs to the glycosyltransferase 2 family.</text>
</comment>
<feature type="domain" description="Glycosyltransferase 2-like" evidence="5">
    <location>
        <begin position="8"/>
        <end position="167"/>
    </location>
</feature>
<dbReference type="eggNOG" id="COG1215">
    <property type="taxonomic scope" value="Bacteria"/>
</dbReference>
<keyword evidence="4" id="KW-0472">Membrane</keyword>
<evidence type="ECO:0000313" key="6">
    <source>
        <dbReference type="EMBL" id="AIS52243.1"/>
    </source>
</evidence>
<evidence type="ECO:0000313" key="7">
    <source>
        <dbReference type="Proteomes" id="UP000029669"/>
    </source>
</evidence>
<feature type="transmembrane region" description="Helical" evidence="4">
    <location>
        <begin position="215"/>
        <end position="234"/>
    </location>
</feature>
<dbReference type="SUPFAM" id="SSF53448">
    <property type="entry name" value="Nucleotide-diphospho-sugar transferases"/>
    <property type="match status" value="1"/>
</dbReference>
<dbReference type="InterPro" id="IPR001173">
    <property type="entry name" value="Glyco_trans_2-like"/>
</dbReference>
<keyword evidence="7" id="KW-1185">Reference proteome</keyword>
<evidence type="ECO:0000259" key="5">
    <source>
        <dbReference type="Pfam" id="PF13632"/>
    </source>
</evidence>
<evidence type="ECO:0000256" key="4">
    <source>
        <dbReference type="SAM" id="Phobius"/>
    </source>
</evidence>
<dbReference type="AlphaFoldDB" id="A0A097AR23"/>
<keyword evidence="4" id="KW-1133">Transmembrane helix</keyword>
<keyword evidence="4" id="KW-0812">Transmembrane</keyword>
<evidence type="ECO:0000256" key="3">
    <source>
        <dbReference type="ARBA" id="ARBA00022679"/>
    </source>
</evidence>
<dbReference type="InterPro" id="IPR029044">
    <property type="entry name" value="Nucleotide-diphossugar_trans"/>
</dbReference>
<dbReference type="GO" id="GO:0016757">
    <property type="term" value="F:glycosyltransferase activity"/>
    <property type="evidence" value="ECO:0007669"/>
    <property type="project" value="UniProtKB-KW"/>
</dbReference>
<dbReference type="STRING" id="2325.TKV_c10690"/>
<gene>
    <name evidence="6" type="ORF">TKV_c10690</name>
</gene>
<dbReference type="KEGG" id="tki:TKV_c10690"/>
<dbReference type="Proteomes" id="UP000029669">
    <property type="component" value="Chromosome"/>
</dbReference>
<feature type="transmembrane region" description="Helical" evidence="4">
    <location>
        <begin position="136"/>
        <end position="160"/>
    </location>
</feature>
<name>A0A097AR23_THEKI</name>
<accession>A0A097AR23</accession>